<evidence type="ECO:0000313" key="2">
    <source>
        <dbReference type="Proteomes" id="UP000316621"/>
    </source>
</evidence>
<sequence>MNKDIIIWNPCTKVYKKIPNPPESTSSFPKHPMAMIQYGFGYDEKKCPNLDTGLPRTIGSFDLESETFKEIQLPQKLLDSTYMVGVEVWMMKEYGIKESWTKMFTIDGKFFGGAGYVNLKSSLGNRVIPVEVDQLFPFLYDLNKEEATQLEIEGISPSLLNLTSHRLMKQNDIFGGRQICRSFSSSDVGKASEPKGCILRFETAI</sequence>
<dbReference type="Proteomes" id="UP000316621">
    <property type="component" value="Chromosome 6"/>
</dbReference>
<gene>
    <name evidence="1" type="ORF">C5167_008539</name>
</gene>
<proteinExistence type="predicted"/>
<accession>A0A4Y7JW95</accession>
<keyword evidence="2" id="KW-1185">Reference proteome</keyword>
<dbReference type="Gramene" id="RZC64846">
    <property type="protein sequence ID" value="RZC64846"/>
    <property type="gene ID" value="C5167_008539"/>
</dbReference>
<reference evidence="1 2" key="1">
    <citation type="journal article" date="2018" name="Science">
        <title>The opium poppy genome and morphinan production.</title>
        <authorList>
            <person name="Guo L."/>
            <person name="Winzer T."/>
            <person name="Yang X."/>
            <person name="Li Y."/>
            <person name="Ning Z."/>
            <person name="He Z."/>
            <person name="Teodor R."/>
            <person name="Lu Y."/>
            <person name="Bowser T.A."/>
            <person name="Graham I.A."/>
            <person name="Ye K."/>
        </authorList>
    </citation>
    <scope>NUCLEOTIDE SEQUENCE [LARGE SCALE GENOMIC DNA]</scope>
    <source>
        <strain evidence="2">cv. HN1</strain>
        <tissue evidence="1">Leaves</tissue>
    </source>
</reference>
<dbReference type="EMBL" id="CM010720">
    <property type="protein sequence ID" value="RZC64846.1"/>
    <property type="molecule type" value="Genomic_DNA"/>
</dbReference>
<protein>
    <recommendedName>
        <fullName evidence="3">F-box associated domain-containing protein</fullName>
    </recommendedName>
</protein>
<evidence type="ECO:0008006" key="3">
    <source>
        <dbReference type="Google" id="ProtNLM"/>
    </source>
</evidence>
<organism evidence="1 2">
    <name type="scientific">Papaver somniferum</name>
    <name type="common">Opium poppy</name>
    <dbReference type="NCBI Taxonomy" id="3469"/>
    <lineage>
        <taxon>Eukaryota</taxon>
        <taxon>Viridiplantae</taxon>
        <taxon>Streptophyta</taxon>
        <taxon>Embryophyta</taxon>
        <taxon>Tracheophyta</taxon>
        <taxon>Spermatophyta</taxon>
        <taxon>Magnoliopsida</taxon>
        <taxon>Ranunculales</taxon>
        <taxon>Papaveraceae</taxon>
        <taxon>Papaveroideae</taxon>
        <taxon>Papaver</taxon>
    </lineage>
</organism>
<dbReference type="AlphaFoldDB" id="A0A4Y7JW95"/>
<evidence type="ECO:0000313" key="1">
    <source>
        <dbReference type="EMBL" id="RZC64846.1"/>
    </source>
</evidence>
<name>A0A4Y7JW95_PAPSO</name>